<dbReference type="KEGG" id="ptm:GSPATT00021924001"/>
<accession>A0E0D9</accession>
<dbReference type="EMBL" id="CT868651">
    <property type="protein sequence ID" value="CAK88756.1"/>
    <property type="molecule type" value="Genomic_DNA"/>
</dbReference>
<proteinExistence type="predicted"/>
<dbReference type="HOGENOM" id="CLU_3336655_0_0_1"/>
<dbReference type="Proteomes" id="UP000000600">
    <property type="component" value="Unassembled WGS sequence"/>
</dbReference>
<gene>
    <name evidence="1" type="ORF">GSPATT00021924001</name>
</gene>
<keyword evidence="2" id="KW-1185">Reference proteome</keyword>
<name>A0E0D9_PARTE</name>
<dbReference type="AlphaFoldDB" id="A0E0D9"/>
<dbReference type="InParanoid" id="A0E0D9"/>
<evidence type="ECO:0000313" key="1">
    <source>
        <dbReference type="EMBL" id="CAK88756.1"/>
    </source>
</evidence>
<evidence type="ECO:0000313" key="2">
    <source>
        <dbReference type="Proteomes" id="UP000000600"/>
    </source>
</evidence>
<dbReference type="GeneID" id="5041938"/>
<sequence>MNSIGPDENKPILRIFLAGITSIAAGGSPQPIDTVKGQ</sequence>
<dbReference type="RefSeq" id="XP_001456153.1">
    <property type="nucleotide sequence ID" value="XM_001456116.1"/>
</dbReference>
<reference evidence="1 2" key="1">
    <citation type="journal article" date="2006" name="Nature">
        <title>Global trends of whole-genome duplications revealed by the ciliate Paramecium tetraurelia.</title>
        <authorList>
            <consortium name="Genoscope"/>
            <person name="Aury J.-M."/>
            <person name="Jaillon O."/>
            <person name="Duret L."/>
            <person name="Noel B."/>
            <person name="Jubin C."/>
            <person name="Porcel B.M."/>
            <person name="Segurens B."/>
            <person name="Daubin V."/>
            <person name="Anthouard V."/>
            <person name="Aiach N."/>
            <person name="Arnaiz O."/>
            <person name="Billaut A."/>
            <person name="Beisson J."/>
            <person name="Blanc I."/>
            <person name="Bouhouche K."/>
            <person name="Camara F."/>
            <person name="Duharcourt S."/>
            <person name="Guigo R."/>
            <person name="Gogendeau D."/>
            <person name="Katinka M."/>
            <person name="Keller A.-M."/>
            <person name="Kissmehl R."/>
            <person name="Klotz C."/>
            <person name="Koll F."/>
            <person name="Le Moue A."/>
            <person name="Lepere C."/>
            <person name="Malinsky S."/>
            <person name="Nowacki M."/>
            <person name="Nowak J.K."/>
            <person name="Plattner H."/>
            <person name="Poulain J."/>
            <person name="Ruiz F."/>
            <person name="Serrano V."/>
            <person name="Zagulski M."/>
            <person name="Dessen P."/>
            <person name="Betermier M."/>
            <person name="Weissenbach J."/>
            <person name="Scarpelli C."/>
            <person name="Schachter V."/>
            <person name="Sperling L."/>
            <person name="Meyer E."/>
            <person name="Cohen J."/>
            <person name="Wincker P."/>
        </authorList>
    </citation>
    <scope>NUCLEOTIDE SEQUENCE [LARGE SCALE GENOMIC DNA]</scope>
    <source>
        <strain evidence="1 2">Stock d4-2</strain>
    </source>
</reference>
<organism evidence="1 2">
    <name type="scientific">Paramecium tetraurelia</name>
    <dbReference type="NCBI Taxonomy" id="5888"/>
    <lineage>
        <taxon>Eukaryota</taxon>
        <taxon>Sar</taxon>
        <taxon>Alveolata</taxon>
        <taxon>Ciliophora</taxon>
        <taxon>Intramacronucleata</taxon>
        <taxon>Oligohymenophorea</taxon>
        <taxon>Peniculida</taxon>
        <taxon>Parameciidae</taxon>
        <taxon>Paramecium</taxon>
    </lineage>
</organism>
<protein>
    <submittedName>
        <fullName evidence="1">Uncharacterized protein</fullName>
    </submittedName>
</protein>